<evidence type="ECO:0000313" key="2">
    <source>
        <dbReference type="Proteomes" id="UP000314294"/>
    </source>
</evidence>
<keyword evidence="2" id="KW-1185">Reference proteome</keyword>
<reference evidence="1 2" key="1">
    <citation type="submission" date="2019-03" db="EMBL/GenBank/DDBJ databases">
        <title>First draft genome of Liparis tanakae, snailfish: a comprehensive survey of snailfish specific genes.</title>
        <authorList>
            <person name="Kim W."/>
            <person name="Song I."/>
            <person name="Jeong J.-H."/>
            <person name="Kim D."/>
            <person name="Kim S."/>
            <person name="Ryu S."/>
            <person name="Song J.Y."/>
            <person name="Lee S.K."/>
        </authorList>
    </citation>
    <scope>NUCLEOTIDE SEQUENCE [LARGE SCALE GENOMIC DNA]</scope>
    <source>
        <tissue evidence="1">Muscle</tissue>
    </source>
</reference>
<comment type="caution">
    <text evidence="1">The sequence shown here is derived from an EMBL/GenBank/DDBJ whole genome shotgun (WGS) entry which is preliminary data.</text>
</comment>
<protein>
    <submittedName>
        <fullName evidence="1">Uncharacterized protein</fullName>
    </submittedName>
</protein>
<accession>A0A4Z2F4C3</accession>
<organism evidence="1 2">
    <name type="scientific">Liparis tanakae</name>
    <name type="common">Tanaka's snailfish</name>
    <dbReference type="NCBI Taxonomy" id="230148"/>
    <lineage>
        <taxon>Eukaryota</taxon>
        <taxon>Metazoa</taxon>
        <taxon>Chordata</taxon>
        <taxon>Craniata</taxon>
        <taxon>Vertebrata</taxon>
        <taxon>Euteleostomi</taxon>
        <taxon>Actinopterygii</taxon>
        <taxon>Neopterygii</taxon>
        <taxon>Teleostei</taxon>
        <taxon>Neoteleostei</taxon>
        <taxon>Acanthomorphata</taxon>
        <taxon>Eupercaria</taxon>
        <taxon>Perciformes</taxon>
        <taxon>Cottioidei</taxon>
        <taxon>Cottales</taxon>
        <taxon>Liparidae</taxon>
        <taxon>Liparis</taxon>
    </lineage>
</organism>
<proteinExistence type="predicted"/>
<evidence type="ECO:0000313" key="1">
    <source>
        <dbReference type="EMBL" id="TNN35989.1"/>
    </source>
</evidence>
<dbReference type="EMBL" id="SRLO01001675">
    <property type="protein sequence ID" value="TNN35989.1"/>
    <property type="molecule type" value="Genomic_DNA"/>
</dbReference>
<sequence>MASKLSRVRNRLSSLWRLVERGGDPLRDEPVQVDGAAEQLRTTRRWVSEAEWAGLGVGGAKGPTCTWRCFSSVS</sequence>
<name>A0A4Z2F4C3_9TELE</name>
<dbReference type="AlphaFoldDB" id="A0A4Z2F4C3"/>
<gene>
    <name evidence="1" type="ORF">EYF80_053849</name>
</gene>
<dbReference type="Proteomes" id="UP000314294">
    <property type="component" value="Unassembled WGS sequence"/>
</dbReference>